<reference evidence="5" key="1">
    <citation type="submission" date="2016-01" db="EMBL/GenBank/DDBJ databases">
        <authorList>
            <person name="Peeters C."/>
        </authorList>
    </citation>
    <scope>NUCLEOTIDE SEQUENCE</scope>
    <source>
        <strain evidence="5">LMG 29321</strain>
    </source>
</reference>
<gene>
    <name evidence="5" type="ORF">AWB78_06891</name>
</gene>
<comment type="catalytic activity">
    <reaction evidence="1">
        <text>ATP + protein L-histidine = ADP + protein N-phospho-L-histidine.</text>
        <dbReference type="EC" id="2.7.13.3"/>
    </reaction>
</comment>
<evidence type="ECO:0000256" key="2">
    <source>
        <dbReference type="ARBA" id="ARBA00012438"/>
    </source>
</evidence>
<dbReference type="InterPro" id="IPR018490">
    <property type="entry name" value="cNMP-bd_dom_sf"/>
</dbReference>
<sequence length="464" mass="50246">MIELDKLGKLPIFSDLPPERLQWLCDNLTEFTARAGDVLLAEGEVNTSLLLLLEGEVSTTRRAEGELSTQRYVAPDFFGAPALVASIPYPATLRATSDCLIAVLPETAFRNLFLLSGSFTRLVARGMTDFLAALEVSGRNREKLAALGKLSAGLAHELNNPASAVSRALDYMLDGLATLEDSALALGLHAVPRETVDALRTMAARSAMQTGVSVGDALRVSEAESRLGDWLGSHGTAKPWLAAPCLVAHGITSDDLEPLAARLNADQLDAAVSWIAQVLELRSVMHEAKRGAARIFDLVKAMKSYTFMDQGPRQEVDIHAGIEDTLTVMGHELKRGIVIMRDFDSGMPRLPAYGSELNQVWTRIIENAVEAMNGQGELTIRTRRDADRGVVEFIDSGPGIPQDAIPHLFEPFFTCNLVSQTQGQGLGMGLHVAYRIVVNRHGGTIEAASRPGETIFRVTLPLKT</sequence>
<proteinExistence type="predicted"/>
<dbReference type="Gene3D" id="1.10.287.130">
    <property type="match status" value="1"/>
</dbReference>
<dbReference type="Proteomes" id="UP000071859">
    <property type="component" value="Unassembled WGS sequence"/>
</dbReference>
<keyword evidence="5" id="KW-0418">Kinase</keyword>
<dbReference type="InterPro" id="IPR014710">
    <property type="entry name" value="RmlC-like_jellyroll"/>
</dbReference>
<dbReference type="InterPro" id="IPR003594">
    <property type="entry name" value="HATPase_dom"/>
</dbReference>
<dbReference type="InterPro" id="IPR036890">
    <property type="entry name" value="HATPase_C_sf"/>
</dbReference>
<dbReference type="InterPro" id="IPR000595">
    <property type="entry name" value="cNMP-bd_dom"/>
</dbReference>
<keyword evidence="6" id="KW-1185">Reference proteome</keyword>
<dbReference type="AlphaFoldDB" id="A0A158EBN1"/>
<dbReference type="InterPro" id="IPR004358">
    <property type="entry name" value="Sig_transdc_His_kin-like_C"/>
</dbReference>
<dbReference type="Pfam" id="PF00027">
    <property type="entry name" value="cNMP_binding"/>
    <property type="match status" value="1"/>
</dbReference>
<dbReference type="SUPFAM" id="SSF55874">
    <property type="entry name" value="ATPase domain of HSP90 chaperone/DNA topoisomerase II/histidine kinase"/>
    <property type="match status" value="1"/>
</dbReference>
<feature type="domain" description="Histidine kinase" evidence="4">
    <location>
        <begin position="250"/>
        <end position="464"/>
    </location>
</feature>
<dbReference type="Pfam" id="PF02518">
    <property type="entry name" value="HATPase_c"/>
    <property type="match status" value="1"/>
</dbReference>
<dbReference type="Gene3D" id="2.60.120.10">
    <property type="entry name" value="Jelly Rolls"/>
    <property type="match status" value="1"/>
</dbReference>
<dbReference type="PROSITE" id="PS50109">
    <property type="entry name" value="HIS_KIN"/>
    <property type="match status" value="1"/>
</dbReference>
<dbReference type="SUPFAM" id="SSF51206">
    <property type="entry name" value="cAMP-binding domain-like"/>
    <property type="match status" value="1"/>
</dbReference>
<name>A0A158EBN1_9BURK</name>
<dbReference type="RefSeq" id="WP_062610969.1">
    <property type="nucleotide sequence ID" value="NZ_FCOX02000061.1"/>
</dbReference>
<accession>A0A158EBN1</accession>
<dbReference type="CDD" id="cd00038">
    <property type="entry name" value="CAP_ED"/>
    <property type="match status" value="1"/>
</dbReference>
<dbReference type="SUPFAM" id="SSF47384">
    <property type="entry name" value="Homodimeric domain of signal transducing histidine kinase"/>
    <property type="match status" value="1"/>
</dbReference>
<evidence type="ECO:0000313" key="5">
    <source>
        <dbReference type="EMBL" id="SAL04292.1"/>
    </source>
</evidence>
<evidence type="ECO:0000259" key="4">
    <source>
        <dbReference type="PROSITE" id="PS50109"/>
    </source>
</evidence>
<comment type="caution">
    <text evidence="5">The sequence shown here is derived from an EMBL/GenBank/DDBJ whole genome shotgun (WGS) entry which is preliminary data.</text>
</comment>
<dbReference type="EMBL" id="FCOX02000061">
    <property type="protein sequence ID" value="SAL04292.1"/>
    <property type="molecule type" value="Genomic_DNA"/>
</dbReference>
<organism evidence="5 6">
    <name type="scientific">Caballeronia calidae</name>
    <dbReference type="NCBI Taxonomy" id="1777139"/>
    <lineage>
        <taxon>Bacteria</taxon>
        <taxon>Pseudomonadati</taxon>
        <taxon>Pseudomonadota</taxon>
        <taxon>Betaproteobacteria</taxon>
        <taxon>Burkholderiales</taxon>
        <taxon>Burkholderiaceae</taxon>
        <taxon>Caballeronia</taxon>
    </lineage>
</organism>
<dbReference type="PANTHER" id="PTHR43065:SF48">
    <property type="entry name" value="HISTIDINE KINASE"/>
    <property type="match status" value="1"/>
</dbReference>
<dbReference type="InterPro" id="IPR005467">
    <property type="entry name" value="His_kinase_dom"/>
</dbReference>
<evidence type="ECO:0000313" key="6">
    <source>
        <dbReference type="Proteomes" id="UP000071859"/>
    </source>
</evidence>
<dbReference type="SMART" id="SM00387">
    <property type="entry name" value="HATPase_c"/>
    <property type="match status" value="1"/>
</dbReference>
<keyword evidence="5" id="KW-0808">Transferase</keyword>
<dbReference type="SMART" id="SM00100">
    <property type="entry name" value="cNMP"/>
    <property type="match status" value="1"/>
</dbReference>
<feature type="domain" description="Cyclic nucleotide-binding" evidence="3">
    <location>
        <begin position="12"/>
        <end position="113"/>
    </location>
</feature>
<dbReference type="EC" id="2.7.13.3" evidence="2"/>
<dbReference type="InterPro" id="IPR036097">
    <property type="entry name" value="HisK_dim/P_sf"/>
</dbReference>
<dbReference type="GO" id="GO:0000155">
    <property type="term" value="F:phosphorelay sensor kinase activity"/>
    <property type="evidence" value="ECO:0007669"/>
    <property type="project" value="InterPro"/>
</dbReference>
<dbReference type="PRINTS" id="PR00344">
    <property type="entry name" value="BCTRLSENSOR"/>
</dbReference>
<protein>
    <recommendedName>
        <fullName evidence="2">histidine kinase</fullName>
        <ecNumber evidence="2">2.7.13.3</ecNumber>
    </recommendedName>
</protein>
<evidence type="ECO:0000259" key="3">
    <source>
        <dbReference type="PROSITE" id="PS50042"/>
    </source>
</evidence>
<dbReference type="PROSITE" id="PS50042">
    <property type="entry name" value="CNMP_BINDING_3"/>
    <property type="match status" value="1"/>
</dbReference>
<dbReference type="PANTHER" id="PTHR43065">
    <property type="entry name" value="SENSOR HISTIDINE KINASE"/>
    <property type="match status" value="1"/>
</dbReference>
<dbReference type="OrthoDB" id="224978at2"/>
<dbReference type="Gene3D" id="3.30.565.10">
    <property type="entry name" value="Histidine kinase-like ATPase, C-terminal domain"/>
    <property type="match status" value="1"/>
</dbReference>
<evidence type="ECO:0000256" key="1">
    <source>
        <dbReference type="ARBA" id="ARBA00000085"/>
    </source>
</evidence>